<keyword evidence="5 9" id="KW-1133">Transmembrane helix</keyword>
<dbReference type="InterPro" id="IPR050330">
    <property type="entry name" value="Bact_OuterMem_StrucFunc"/>
</dbReference>
<proteinExistence type="inferred from homology"/>
<sequence length="271" mass="29529">MSSHGGGNDRWLVSYSDFITLLMVLFVVLYSMGQIDVQKYKALAQNLKAAFTVGGAPPKVVDPNIDQSGGLNNNMSAQPIVVEGLPVISSVGNEVAGKLTDLLKENGLSSEVSVQNNVEGVLISLSQEITFIEGRAELQPTAYPVLDTIAAMVQEIPNDVRVIGHTDNTVPLDPRYADNWALSLARANEIVRYLQVKGISPDRMIPSGRGEYQPLFPNDTPEHRNLNSRAEIVVVYPISTDVAQLDIRNLPGDTTNQQVPEPTKEVTTNEH</sequence>
<keyword evidence="3" id="KW-1003">Cell membrane</keyword>
<dbReference type="SUPFAM" id="SSF103088">
    <property type="entry name" value="OmpA-like"/>
    <property type="match status" value="1"/>
</dbReference>
<dbReference type="Proteomes" id="UP000050430">
    <property type="component" value="Unassembled WGS sequence"/>
</dbReference>
<dbReference type="Pfam" id="PF00691">
    <property type="entry name" value="OmpA"/>
    <property type="match status" value="1"/>
</dbReference>
<evidence type="ECO:0000259" key="10">
    <source>
        <dbReference type="PROSITE" id="PS51123"/>
    </source>
</evidence>
<gene>
    <name evidence="11" type="ORF">ADM99_12350</name>
</gene>
<evidence type="ECO:0000313" key="12">
    <source>
        <dbReference type="Proteomes" id="UP000050430"/>
    </source>
</evidence>
<protein>
    <recommendedName>
        <fullName evidence="10">OmpA-like domain-containing protein</fullName>
    </recommendedName>
</protein>
<dbReference type="InterPro" id="IPR036737">
    <property type="entry name" value="OmpA-like_sf"/>
</dbReference>
<keyword evidence="12" id="KW-1185">Reference proteome</keyword>
<evidence type="ECO:0000256" key="2">
    <source>
        <dbReference type="ARBA" id="ARBA00008914"/>
    </source>
</evidence>
<dbReference type="PANTHER" id="PTHR30329:SF21">
    <property type="entry name" value="LIPOPROTEIN YIAD-RELATED"/>
    <property type="match status" value="1"/>
</dbReference>
<evidence type="ECO:0000256" key="7">
    <source>
        <dbReference type="PROSITE-ProRule" id="PRU00473"/>
    </source>
</evidence>
<dbReference type="InterPro" id="IPR025713">
    <property type="entry name" value="MotB-like_N_dom"/>
</dbReference>
<feature type="region of interest" description="Disordered" evidence="8">
    <location>
        <begin position="249"/>
        <end position="271"/>
    </location>
</feature>
<comment type="subcellular location">
    <subcellularLocation>
        <location evidence="1">Cell membrane</location>
        <topology evidence="1">Single-pass membrane protein</topology>
    </subcellularLocation>
</comment>
<evidence type="ECO:0000256" key="1">
    <source>
        <dbReference type="ARBA" id="ARBA00004162"/>
    </source>
</evidence>
<keyword evidence="6 7" id="KW-0472">Membrane</keyword>
<accession>A0A0P6WXF3</accession>
<feature type="compositionally biased region" description="Basic and acidic residues" evidence="8">
    <location>
        <begin position="262"/>
        <end position="271"/>
    </location>
</feature>
<dbReference type="RefSeq" id="WP_062422803.1">
    <property type="nucleotide sequence ID" value="NZ_BBYA01000011.1"/>
</dbReference>
<comment type="caution">
    <text evidence="11">The sequence shown here is derived from an EMBL/GenBank/DDBJ whole genome shotgun (WGS) entry which is preliminary data.</text>
</comment>
<feature type="domain" description="OmpA-like" evidence="10">
    <location>
        <begin position="118"/>
        <end position="238"/>
    </location>
</feature>
<feature type="transmembrane region" description="Helical" evidence="9">
    <location>
        <begin position="12"/>
        <end position="32"/>
    </location>
</feature>
<evidence type="ECO:0000256" key="8">
    <source>
        <dbReference type="SAM" id="MobiDB-lite"/>
    </source>
</evidence>
<dbReference type="GO" id="GO:0005886">
    <property type="term" value="C:plasma membrane"/>
    <property type="evidence" value="ECO:0007669"/>
    <property type="project" value="UniProtKB-SubCell"/>
</dbReference>
<dbReference type="STRING" id="229920.ADM99_12350"/>
<evidence type="ECO:0000256" key="5">
    <source>
        <dbReference type="ARBA" id="ARBA00022989"/>
    </source>
</evidence>
<dbReference type="PANTHER" id="PTHR30329">
    <property type="entry name" value="STATOR ELEMENT OF FLAGELLAR MOTOR COMPLEX"/>
    <property type="match status" value="1"/>
</dbReference>
<dbReference type="AlphaFoldDB" id="A0A0P6WXF3"/>
<organism evidence="11 12">
    <name type="scientific">Leptolinea tardivitalis</name>
    <dbReference type="NCBI Taxonomy" id="229920"/>
    <lineage>
        <taxon>Bacteria</taxon>
        <taxon>Bacillati</taxon>
        <taxon>Chloroflexota</taxon>
        <taxon>Anaerolineae</taxon>
        <taxon>Anaerolineales</taxon>
        <taxon>Anaerolineaceae</taxon>
        <taxon>Leptolinea</taxon>
    </lineage>
</organism>
<dbReference type="CDD" id="cd07185">
    <property type="entry name" value="OmpA_C-like"/>
    <property type="match status" value="1"/>
</dbReference>
<evidence type="ECO:0000256" key="9">
    <source>
        <dbReference type="SAM" id="Phobius"/>
    </source>
</evidence>
<comment type="similarity">
    <text evidence="2">Belongs to the MotB family.</text>
</comment>
<dbReference type="EMBL" id="LGCK01000012">
    <property type="protein sequence ID" value="KPL71065.1"/>
    <property type="molecule type" value="Genomic_DNA"/>
</dbReference>
<dbReference type="InterPro" id="IPR006665">
    <property type="entry name" value="OmpA-like"/>
</dbReference>
<dbReference type="Pfam" id="PF13677">
    <property type="entry name" value="MotB_plug"/>
    <property type="match status" value="1"/>
</dbReference>
<reference evidence="11 12" key="1">
    <citation type="submission" date="2015-07" db="EMBL/GenBank/DDBJ databases">
        <title>Genome sequence of Leptolinea tardivitalis DSM 16556.</title>
        <authorList>
            <person name="Hemp J."/>
            <person name="Ward L.M."/>
            <person name="Pace L.A."/>
            <person name="Fischer W.W."/>
        </authorList>
    </citation>
    <scope>NUCLEOTIDE SEQUENCE [LARGE SCALE GENOMIC DNA]</scope>
    <source>
        <strain evidence="11 12">YMTK-2</strain>
    </source>
</reference>
<dbReference type="Gene3D" id="3.30.1330.60">
    <property type="entry name" value="OmpA-like domain"/>
    <property type="match status" value="1"/>
</dbReference>
<dbReference type="PROSITE" id="PS51123">
    <property type="entry name" value="OMPA_2"/>
    <property type="match status" value="1"/>
</dbReference>
<evidence type="ECO:0000256" key="6">
    <source>
        <dbReference type="ARBA" id="ARBA00023136"/>
    </source>
</evidence>
<evidence type="ECO:0000256" key="3">
    <source>
        <dbReference type="ARBA" id="ARBA00022475"/>
    </source>
</evidence>
<keyword evidence="4 9" id="KW-0812">Transmembrane</keyword>
<dbReference type="OrthoDB" id="9815217at2"/>
<name>A0A0P6WXF3_9CHLR</name>
<evidence type="ECO:0000313" key="11">
    <source>
        <dbReference type="EMBL" id="KPL71065.1"/>
    </source>
</evidence>
<evidence type="ECO:0000256" key="4">
    <source>
        <dbReference type="ARBA" id="ARBA00022692"/>
    </source>
</evidence>